<evidence type="ECO:0000313" key="2">
    <source>
        <dbReference type="Proteomes" id="UP000001020"/>
    </source>
</evidence>
<sequence>MAAPSPQQLVRMVLDQVVSRKAGAVPTLDWR</sequence>
<keyword evidence="2" id="KW-1185">Reference proteome</keyword>
<protein>
    <submittedName>
        <fullName evidence="1">Uncharacterized protein</fullName>
    </submittedName>
</protein>
<evidence type="ECO:0000313" key="1">
    <source>
        <dbReference type="EMBL" id="AAK47315.1"/>
    </source>
</evidence>
<dbReference type="EMBL" id="AE000516">
    <property type="protein sequence ID" value="AAK47315.1"/>
    <property type="molecule type" value="Genomic_DNA"/>
</dbReference>
<dbReference type="AlphaFoldDB" id="Q8VJA9"/>
<proteinExistence type="predicted"/>
<dbReference type="KEGG" id="mtc:MT2988.1"/>
<gene>
    <name evidence="1" type="ordered locus">MT2988.1</name>
</gene>
<dbReference type="HOGENOM" id="CLU_3397500_0_0_11"/>
<organism evidence="1 2">
    <name type="scientific">Mycobacterium tuberculosis (strain CDC 1551 / Oshkosh)</name>
    <dbReference type="NCBI Taxonomy" id="83331"/>
    <lineage>
        <taxon>Bacteria</taxon>
        <taxon>Bacillati</taxon>
        <taxon>Actinomycetota</taxon>
        <taxon>Actinomycetes</taxon>
        <taxon>Mycobacteriales</taxon>
        <taxon>Mycobacteriaceae</taxon>
        <taxon>Mycobacterium</taxon>
        <taxon>Mycobacterium tuberculosis complex</taxon>
    </lineage>
</organism>
<name>Q8VJA9_MYCTO</name>
<dbReference type="Proteomes" id="UP000001020">
    <property type="component" value="Chromosome"/>
</dbReference>
<reference evidence="1 2" key="1">
    <citation type="journal article" date="2002" name="J. Bacteriol.">
        <title>Whole-genome comparison of Mycobacterium tuberculosis clinical and laboratory strains.</title>
        <authorList>
            <person name="Fleischmann R.D."/>
            <person name="Alland D."/>
            <person name="Eisen J.A."/>
            <person name="Carpenter L."/>
            <person name="White O."/>
            <person name="Peterson J."/>
            <person name="DeBoy R."/>
            <person name="Dodson R."/>
            <person name="Gwinn M."/>
            <person name="Haft D."/>
            <person name="Hickey E."/>
            <person name="Kolonay J.F."/>
            <person name="Nelson W.C."/>
            <person name="Umayam L.A."/>
            <person name="Ermolaeva M."/>
            <person name="Salzberg S.L."/>
            <person name="Delcher A."/>
            <person name="Utterback T."/>
            <person name="Weidman J."/>
            <person name="Khouri H."/>
            <person name="Gill J."/>
            <person name="Mikula A."/>
            <person name="Bishai W."/>
            <person name="Jacobs Jr W.R.Jr."/>
            <person name="Venter J.C."/>
            <person name="Fraser C.M."/>
        </authorList>
    </citation>
    <scope>NUCLEOTIDE SEQUENCE [LARGE SCALE GENOMIC DNA]</scope>
    <source>
        <strain evidence="2">CDC 1551 / Oshkosh</strain>
    </source>
</reference>
<accession>Q8VJA9</accession>